<comment type="similarity">
    <text evidence="1">Belongs to the glycosyltransferase 2 family.</text>
</comment>
<dbReference type="InterPro" id="IPR001173">
    <property type="entry name" value="Glyco_trans_2-like"/>
</dbReference>
<accession>A0A0G4K7A1</accession>
<dbReference type="OrthoDB" id="9810303at2"/>
<evidence type="ECO:0000256" key="1">
    <source>
        <dbReference type="ARBA" id="ARBA00006739"/>
    </source>
</evidence>
<protein>
    <submittedName>
        <fullName evidence="5">Dolichyl-phosphate beta-D-mannosyltransferase</fullName>
    </submittedName>
</protein>
<reference evidence="6" key="1">
    <citation type="submission" date="2015-04" db="EMBL/GenBank/DDBJ databases">
        <authorList>
            <person name="Mushtaq Mamoona"/>
        </authorList>
    </citation>
    <scope>NUCLEOTIDE SEQUENCE [LARGE SCALE GENOMIC DNA]</scope>
    <source>
        <strain evidence="6">AN4859/03</strain>
    </source>
</reference>
<dbReference type="PANTHER" id="PTHR43398">
    <property type="entry name" value="DOLICHOL-PHOSPHATE MANNOSYLTRANSFERASE SUBUNIT 1"/>
    <property type="match status" value="1"/>
</dbReference>
<dbReference type="GO" id="GO:0009247">
    <property type="term" value="P:glycolipid biosynthetic process"/>
    <property type="evidence" value="ECO:0007669"/>
    <property type="project" value="TreeGrafter"/>
</dbReference>
<dbReference type="InterPro" id="IPR029044">
    <property type="entry name" value="Nucleotide-diphossugar_trans"/>
</dbReference>
<evidence type="ECO:0000256" key="2">
    <source>
        <dbReference type="ARBA" id="ARBA00022676"/>
    </source>
</evidence>
<dbReference type="SUPFAM" id="SSF53448">
    <property type="entry name" value="Nucleotide-diphospho-sugar transferases"/>
    <property type="match status" value="1"/>
</dbReference>
<dbReference type="GO" id="GO:0004582">
    <property type="term" value="F:dolichyl-phosphate beta-D-mannosyltransferase activity"/>
    <property type="evidence" value="ECO:0007669"/>
    <property type="project" value="InterPro"/>
</dbReference>
<gene>
    <name evidence="5" type="ORF">BRSU_1535</name>
</gene>
<dbReference type="Pfam" id="PF00535">
    <property type="entry name" value="Glycos_transf_2"/>
    <property type="match status" value="1"/>
</dbReference>
<dbReference type="Gene3D" id="3.90.550.10">
    <property type="entry name" value="Spore Coat Polysaccharide Biosynthesis Protein SpsA, Chain A"/>
    <property type="match status" value="1"/>
</dbReference>
<keyword evidence="6" id="KW-1185">Reference proteome</keyword>
<keyword evidence="3 5" id="KW-0808">Transferase</keyword>
<evidence type="ECO:0000313" key="5">
    <source>
        <dbReference type="EMBL" id="CRF33582.1"/>
    </source>
</evidence>
<evidence type="ECO:0000259" key="4">
    <source>
        <dbReference type="Pfam" id="PF00535"/>
    </source>
</evidence>
<organism evidence="5 6">
    <name type="scientific">Brachyspira suanatina</name>
    <dbReference type="NCBI Taxonomy" id="381802"/>
    <lineage>
        <taxon>Bacteria</taxon>
        <taxon>Pseudomonadati</taxon>
        <taxon>Spirochaetota</taxon>
        <taxon>Spirochaetia</taxon>
        <taxon>Brachyspirales</taxon>
        <taxon>Brachyspiraceae</taxon>
        <taxon>Brachyspira</taxon>
    </lineage>
</organism>
<evidence type="ECO:0000256" key="3">
    <source>
        <dbReference type="ARBA" id="ARBA00022679"/>
    </source>
</evidence>
<name>A0A0G4K7A1_9SPIR</name>
<sequence>MKAIIVLPTYNEKDNIEKMLNKVLSLPEYIEILVVDDNSPDGTASVVEKYLSNNRVHLLKREKKEGLGPAYIAGFKHSFQYNPDYVIEMDADFSHDPNFVIIFIERMENEKLDLLIGSRYCNGISVVNWPLRRLFLSYYGNRYASFVLGSKIMDITGGFKCFRVSVLKNMNFDNILSAGYSFQIEMNYSFESNGYKVEEEPIIFYERRSGQSKMSKNIIAEALFRVVRLRFRNKKKYFNNQSK</sequence>
<dbReference type="CDD" id="cd06442">
    <property type="entry name" value="DPM1_like"/>
    <property type="match status" value="1"/>
</dbReference>
<dbReference type="FunFam" id="3.90.550.10:FF:000122">
    <property type="entry name" value="Dolichol-phosphate mannosyltransferase subunit 1"/>
    <property type="match status" value="1"/>
</dbReference>
<dbReference type="PANTHER" id="PTHR43398:SF1">
    <property type="entry name" value="DOLICHOL-PHOSPHATE MANNOSYLTRANSFERASE SUBUNIT 1"/>
    <property type="match status" value="1"/>
</dbReference>
<feature type="domain" description="Glycosyltransferase 2-like" evidence="4">
    <location>
        <begin position="5"/>
        <end position="169"/>
    </location>
</feature>
<proteinExistence type="inferred from homology"/>
<dbReference type="EMBL" id="CVLB01000001">
    <property type="protein sequence ID" value="CRF33582.1"/>
    <property type="molecule type" value="Genomic_DNA"/>
</dbReference>
<dbReference type="GO" id="GO:0016020">
    <property type="term" value="C:membrane"/>
    <property type="evidence" value="ECO:0007669"/>
    <property type="project" value="GOC"/>
</dbReference>
<dbReference type="InterPro" id="IPR039528">
    <property type="entry name" value="DPM1-like"/>
</dbReference>
<dbReference type="RefSeq" id="WP_048594760.1">
    <property type="nucleotide sequence ID" value="NZ_CVLB01000001.1"/>
</dbReference>
<evidence type="ECO:0000313" key="6">
    <source>
        <dbReference type="Proteomes" id="UP000043763"/>
    </source>
</evidence>
<dbReference type="Proteomes" id="UP000043763">
    <property type="component" value="Unassembled WGS sequence"/>
</dbReference>
<keyword evidence="2 5" id="KW-0328">Glycosyltransferase</keyword>
<dbReference type="AlphaFoldDB" id="A0A0G4K7A1"/>